<feature type="transmembrane region" description="Helical" evidence="10">
    <location>
        <begin position="298"/>
        <end position="323"/>
    </location>
</feature>
<feature type="transmembrane region" description="Helical" evidence="10">
    <location>
        <begin position="357"/>
        <end position="382"/>
    </location>
</feature>
<accession>A0ABT8VZI4</accession>
<feature type="transmembrane region" description="Helical" evidence="10">
    <location>
        <begin position="53"/>
        <end position="77"/>
    </location>
</feature>
<keyword evidence="12" id="KW-1185">Reference proteome</keyword>
<gene>
    <name evidence="11" type="ORF">QVZ43_06705</name>
</gene>
<feature type="transmembrane region" description="Helical" evidence="10">
    <location>
        <begin position="389"/>
        <end position="410"/>
    </location>
</feature>
<name>A0ABT8VZI4_9GAMM</name>
<evidence type="ECO:0000256" key="1">
    <source>
        <dbReference type="ARBA" id="ARBA00004141"/>
    </source>
</evidence>
<keyword evidence="4 10" id="KW-1133">Transmembrane helix</keyword>
<sequence>MTYRIAMVTLVAIAVGIAGSLAAIGFVEAVHWLNDLLLISPYARVQAGNQPGLVALATLVVPTLGGLLVGLVTRYLIRERRGLAPPDAILAAQTPGPTPGFRSGLASTLAALLSLGSGASVGQYGPLVYLGAMFGNLVGRLRLNLRHQRSIAIACGVAAAISTAFNAPIAGLVFAHEVILRHYSLRAFAPVTVAAATGYIIANVIFDRPALFLVEFSRVEHSYEFLLFALEGVLCAGLAWVFLRLLRLSSRVSRRYIAPVWARPAVAGLLVGVVALWIPEILGIGQETLRFATIENAFGISELTLIVVAKLVLTSLCLGFGFVGGVFSPALLIGILFGALYGTVLPHLVPVAYSGPVVYAICGMMALASSVIGAPLTTILIVFELTRNYDLTIAAMVAVVFANVVSYRAIGRSLFDLELRARGFDLTLGRDKAILESRPIRDYLSTRYTTAQGMESVETVRQRLVREQRAEAMVVDNRGILLGVIRLQAIINSAPDTPILRLALRDFTRFDEKTSVWQSMELLRGFLGEAVPLVSGEGQLLGVVPEEAVIRAYLEIVHELREEENEGA</sequence>
<feature type="transmembrane region" description="Helical" evidence="10">
    <location>
        <begin position="151"/>
        <end position="175"/>
    </location>
</feature>
<dbReference type="PANTHER" id="PTHR43427">
    <property type="entry name" value="CHLORIDE CHANNEL PROTEIN CLC-E"/>
    <property type="match status" value="1"/>
</dbReference>
<keyword evidence="2" id="KW-0813">Transport</keyword>
<dbReference type="PANTHER" id="PTHR43427:SF6">
    <property type="entry name" value="CHLORIDE CHANNEL PROTEIN CLC-E"/>
    <property type="match status" value="1"/>
</dbReference>
<dbReference type="RefSeq" id="WP_302909320.1">
    <property type="nucleotide sequence ID" value="NZ_JAUMIS010000001.1"/>
</dbReference>
<keyword evidence="8" id="KW-0868">Chloride</keyword>
<keyword evidence="7" id="KW-0869">Chloride channel</keyword>
<evidence type="ECO:0000256" key="8">
    <source>
        <dbReference type="ARBA" id="ARBA00023214"/>
    </source>
</evidence>
<evidence type="ECO:0000256" key="7">
    <source>
        <dbReference type="ARBA" id="ARBA00023173"/>
    </source>
</evidence>
<feature type="transmembrane region" description="Helical" evidence="10">
    <location>
        <begin position="330"/>
        <end position="351"/>
    </location>
</feature>
<dbReference type="InterPro" id="IPR046342">
    <property type="entry name" value="CBS_dom_sf"/>
</dbReference>
<dbReference type="PRINTS" id="PR00762">
    <property type="entry name" value="CLCHANNEL"/>
</dbReference>
<keyword evidence="9" id="KW-0407">Ion channel</keyword>
<dbReference type="Gene3D" id="1.10.3080.10">
    <property type="entry name" value="Clc chloride channel"/>
    <property type="match status" value="1"/>
</dbReference>
<organism evidence="11 12">
    <name type="scientific">Marinobacter suaedae</name>
    <dbReference type="NCBI Taxonomy" id="3057675"/>
    <lineage>
        <taxon>Bacteria</taxon>
        <taxon>Pseudomonadati</taxon>
        <taxon>Pseudomonadota</taxon>
        <taxon>Gammaproteobacteria</taxon>
        <taxon>Pseudomonadales</taxon>
        <taxon>Marinobacteraceae</taxon>
        <taxon>Marinobacter</taxon>
    </lineage>
</organism>
<dbReference type="InterPro" id="IPR014743">
    <property type="entry name" value="Cl-channel_core"/>
</dbReference>
<dbReference type="Pfam" id="PF00654">
    <property type="entry name" value="Voltage_CLC"/>
    <property type="match status" value="1"/>
</dbReference>
<evidence type="ECO:0000256" key="6">
    <source>
        <dbReference type="ARBA" id="ARBA00023136"/>
    </source>
</evidence>
<dbReference type="InterPro" id="IPR001807">
    <property type="entry name" value="ClC"/>
</dbReference>
<dbReference type="Gene3D" id="3.10.580.10">
    <property type="entry name" value="CBS-domain"/>
    <property type="match status" value="1"/>
</dbReference>
<evidence type="ECO:0000256" key="10">
    <source>
        <dbReference type="SAM" id="Phobius"/>
    </source>
</evidence>
<dbReference type="InterPro" id="IPR050368">
    <property type="entry name" value="ClC-type_chloride_channel"/>
</dbReference>
<proteinExistence type="predicted"/>
<evidence type="ECO:0000256" key="5">
    <source>
        <dbReference type="ARBA" id="ARBA00023065"/>
    </source>
</evidence>
<dbReference type="SUPFAM" id="SSF81340">
    <property type="entry name" value="Clc chloride channel"/>
    <property type="match status" value="1"/>
</dbReference>
<evidence type="ECO:0000256" key="3">
    <source>
        <dbReference type="ARBA" id="ARBA00022692"/>
    </source>
</evidence>
<keyword evidence="3 10" id="KW-0812">Transmembrane</keyword>
<comment type="caution">
    <text evidence="11">The sequence shown here is derived from an EMBL/GenBank/DDBJ whole genome shotgun (WGS) entry which is preliminary data.</text>
</comment>
<feature type="transmembrane region" description="Helical" evidence="10">
    <location>
        <begin position="109"/>
        <end position="131"/>
    </location>
</feature>
<keyword evidence="6 10" id="KW-0472">Membrane</keyword>
<feature type="transmembrane region" description="Helical" evidence="10">
    <location>
        <begin position="187"/>
        <end position="206"/>
    </location>
</feature>
<dbReference type="CDD" id="cd00400">
    <property type="entry name" value="Voltage_gated_ClC"/>
    <property type="match status" value="1"/>
</dbReference>
<evidence type="ECO:0000313" key="12">
    <source>
        <dbReference type="Proteomes" id="UP001168640"/>
    </source>
</evidence>
<protein>
    <submittedName>
        <fullName evidence="11">Chloride channel protein</fullName>
    </submittedName>
</protein>
<reference evidence="11" key="1">
    <citation type="submission" date="2023-07" db="EMBL/GenBank/DDBJ databases">
        <title>Marinobacter sp. chi1 genome sequencing and assembly.</title>
        <authorList>
            <person name="Park S."/>
        </authorList>
    </citation>
    <scope>NUCLEOTIDE SEQUENCE</scope>
    <source>
        <strain evidence="11">Chi1</strain>
    </source>
</reference>
<evidence type="ECO:0000256" key="4">
    <source>
        <dbReference type="ARBA" id="ARBA00022989"/>
    </source>
</evidence>
<dbReference type="Proteomes" id="UP001168640">
    <property type="component" value="Unassembled WGS sequence"/>
</dbReference>
<evidence type="ECO:0000256" key="2">
    <source>
        <dbReference type="ARBA" id="ARBA00022448"/>
    </source>
</evidence>
<feature type="transmembrane region" description="Helical" evidence="10">
    <location>
        <begin position="226"/>
        <end position="246"/>
    </location>
</feature>
<evidence type="ECO:0000256" key="9">
    <source>
        <dbReference type="ARBA" id="ARBA00023303"/>
    </source>
</evidence>
<keyword evidence="5" id="KW-0406">Ion transport</keyword>
<dbReference type="EMBL" id="JAUMIS010000001">
    <property type="protein sequence ID" value="MDO3721408.1"/>
    <property type="molecule type" value="Genomic_DNA"/>
</dbReference>
<dbReference type="SUPFAM" id="SSF54631">
    <property type="entry name" value="CBS-domain pair"/>
    <property type="match status" value="1"/>
</dbReference>
<feature type="transmembrane region" description="Helical" evidence="10">
    <location>
        <begin position="258"/>
        <end position="278"/>
    </location>
</feature>
<comment type="subcellular location">
    <subcellularLocation>
        <location evidence="1">Membrane</location>
        <topology evidence="1">Multi-pass membrane protein</topology>
    </subcellularLocation>
</comment>
<evidence type="ECO:0000313" key="11">
    <source>
        <dbReference type="EMBL" id="MDO3721408.1"/>
    </source>
</evidence>